<dbReference type="Proteomes" id="UP001231649">
    <property type="component" value="Chromosome 27"/>
</dbReference>
<proteinExistence type="predicted"/>
<reference evidence="1" key="1">
    <citation type="submission" date="2023-03" db="EMBL/GenBank/DDBJ databases">
        <title>Chromosome-level genomes of two armyworms, Mythimna separata and Mythimna loreyi, provide insights into the biosynthesis and reception of sex pheromones.</title>
        <authorList>
            <person name="Zhao H."/>
        </authorList>
    </citation>
    <scope>NUCLEOTIDE SEQUENCE</scope>
    <source>
        <strain evidence="1">BeijingLab</strain>
    </source>
</reference>
<sequence length="146" mass="16750">MSEIRLNFFSFFLYFTSRKCIEKRRLTHVQICHCSPRLHNTLAYGSCEFRLGCNDKLPALVSKCTIFTLSIRYFLCIFISAERRPLLDIGRISVHLVGGVPTLRLPVRDCHSRTFRPYRPSVLRAICPAHCPLSLAILLATGHYHA</sequence>
<dbReference type="EMBL" id="CM056803">
    <property type="protein sequence ID" value="KAJ8707552.1"/>
    <property type="molecule type" value="Genomic_DNA"/>
</dbReference>
<evidence type="ECO:0000313" key="2">
    <source>
        <dbReference type="Proteomes" id="UP001231649"/>
    </source>
</evidence>
<protein>
    <submittedName>
        <fullName evidence="1">Uncharacterized protein</fullName>
    </submittedName>
</protein>
<name>A0ACC2Q6S3_9NEOP</name>
<gene>
    <name evidence="1" type="ORF">PYW08_010804</name>
</gene>
<accession>A0ACC2Q6S3</accession>
<organism evidence="1 2">
    <name type="scientific">Mythimna loreyi</name>
    <dbReference type="NCBI Taxonomy" id="667449"/>
    <lineage>
        <taxon>Eukaryota</taxon>
        <taxon>Metazoa</taxon>
        <taxon>Ecdysozoa</taxon>
        <taxon>Arthropoda</taxon>
        <taxon>Hexapoda</taxon>
        <taxon>Insecta</taxon>
        <taxon>Pterygota</taxon>
        <taxon>Neoptera</taxon>
        <taxon>Endopterygota</taxon>
        <taxon>Lepidoptera</taxon>
        <taxon>Glossata</taxon>
        <taxon>Ditrysia</taxon>
        <taxon>Noctuoidea</taxon>
        <taxon>Noctuidae</taxon>
        <taxon>Noctuinae</taxon>
        <taxon>Hadenini</taxon>
        <taxon>Mythimna</taxon>
    </lineage>
</organism>
<keyword evidence="2" id="KW-1185">Reference proteome</keyword>
<evidence type="ECO:0000313" key="1">
    <source>
        <dbReference type="EMBL" id="KAJ8707552.1"/>
    </source>
</evidence>
<comment type="caution">
    <text evidence="1">The sequence shown here is derived from an EMBL/GenBank/DDBJ whole genome shotgun (WGS) entry which is preliminary data.</text>
</comment>